<comment type="caution">
    <text evidence="1">The sequence shown here is derived from an EMBL/GenBank/DDBJ whole genome shotgun (WGS) entry which is preliminary data.</text>
</comment>
<accession>A0ABV0NNR3</accession>
<keyword evidence="2" id="KW-1185">Reference proteome</keyword>
<dbReference type="Proteomes" id="UP001476798">
    <property type="component" value="Unassembled WGS sequence"/>
</dbReference>
<protein>
    <submittedName>
        <fullName evidence="1">Uncharacterized protein</fullName>
    </submittedName>
</protein>
<sequence>MNYQASNELDISLILGFSHKSADHIFFRNVKVENHIPKAWLRKRRVQLLWPASCSDPSQTGIGRKFRTTVGHPNPPGFMDIFSDFTHFIFHLTLTVGGNRH</sequence>
<dbReference type="EMBL" id="JAHRIO010043672">
    <property type="protein sequence ID" value="MEQ2173057.1"/>
    <property type="molecule type" value="Genomic_DNA"/>
</dbReference>
<evidence type="ECO:0000313" key="1">
    <source>
        <dbReference type="EMBL" id="MEQ2173057.1"/>
    </source>
</evidence>
<name>A0ABV0NNR3_9TELE</name>
<evidence type="ECO:0000313" key="2">
    <source>
        <dbReference type="Proteomes" id="UP001476798"/>
    </source>
</evidence>
<organism evidence="1 2">
    <name type="scientific">Goodea atripinnis</name>
    <dbReference type="NCBI Taxonomy" id="208336"/>
    <lineage>
        <taxon>Eukaryota</taxon>
        <taxon>Metazoa</taxon>
        <taxon>Chordata</taxon>
        <taxon>Craniata</taxon>
        <taxon>Vertebrata</taxon>
        <taxon>Euteleostomi</taxon>
        <taxon>Actinopterygii</taxon>
        <taxon>Neopterygii</taxon>
        <taxon>Teleostei</taxon>
        <taxon>Neoteleostei</taxon>
        <taxon>Acanthomorphata</taxon>
        <taxon>Ovalentaria</taxon>
        <taxon>Atherinomorphae</taxon>
        <taxon>Cyprinodontiformes</taxon>
        <taxon>Goodeidae</taxon>
        <taxon>Goodea</taxon>
    </lineage>
</organism>
<proteinExistence type="predicted"/>
<reference evidence="1 2" key="1">
    <citation type="submission" date="2021-06" db="EMBL/GenBank/DDBJ databases">
        <authorList>
            <person name="Palmer J.M."/>
        </authorList>
    </citation>
    <scope>NUCLEOTIDE SEQUENCE [LARGE SCALE GENOMIC DNA]</scope>
    <source>
        <strain evidence="1 2">GA_2019</strain>
        <tissue evidence="1">Muscle</tissue>
    </source>
</reference>
<gene>
    <name evidence="1" type="ORF">GOODEAATRI_027762</name>
</gene>